<dbReference type="OrthoDB" id="435355at2"/>
<reference evidence="6" key="1">
    <citation type="submission" date="2018-10" db="EMBL/GenBank/DDBJ databases">
        <authorList>
            <person name="Peiro R."/>
            <person name="Begona"/>
            <person name="Cbmso G."/>
            <person name="Lopez M."/>
            <person name="Gonzalez S."/>
            <person name="Sacristan E."/>
            <person name="Castillo E."/>
        </authorList>
    </citation>
    <scope>NUCLEOTIDE SEQUENCE [LARGE SCALE GENOMIC DNA]</scope>
</reference>
<evidence type="ECO:0000313" key="5">
    <source>
        <dbReference type="EMBL" id="VCU09996.1"/>
    </source>
</evidence>
<dbReference type="InterPro" id="IPR028082">
    <property type="entry name" value="Peripla_BP_I"/>
</dbReference>
<keyword evidence="2" id="KW-0732">Signal</keyword>
<comment type="similarity">
    <text evidence="1">Belongs to the leucine-binding protein family.</text>
</comment>
<sequence length="396" mass="42028">MADLNVGLSRRQLLAVAAAGAAGSVLPRPVWAAPRRIKVGLMLPYSGTYAALGHNITDGFRLRLAEFGDRLGGAEVEFVRADDESSPPKAKDNAAKLIIKDKVDVLVGTVHSGVAEAMVQVAREEGILTIVPNAGSNRITRELCAPNVFRTSFSNWQANHPCGDVMLKDGHRDVVLISWNYAAGKEMLGGFKESFTAGGGRVVKEFMPDFPKDEFQAYLTEIAALKPDAVYAFFSGGGALKFIKDYAAAGLQGKIPLYGPGFLTDGVLVGAGAAAEGIKTTLHYAHALDNPLNVKFRSAFQEATGRKADVFAVQGYDSASLLAQGLAAVGGDIGAKKGLIEAMRSAEIDSPRGRFRLSRSHNPIQDVYLRQVRNGEEVVIGIAGKAVEDPATGCKA</sequence>
<dbReference type="Gene3D" id="3.40.50.2300">
    <property type="match status" value="2"/>
</dbReference>
<dbReference type="PANTHER" id="PTHR30483:SF6">
    <property type="entry name" value="PERIPLASMIC BINDING PROTEIN OF ABC TRANSPORTER FOR NATURAL AMINO ACIDS"/>
    <property type="match status" value="1"/>
</dbReference>
<dbReference type="InterPro" id="IPR028081">
    <property type="entry name" value="Leu-bd"/>
</dbReference>
<keyword evidence="6" id="KW-1185">Reference proteome</keyword>
<organism evidence="5 6">
    <name type="scientific">Rhodoplanes serenus</name>
    <dbReference type="NCBI Taxonomy" id="200615"/>
    <lineage>
        <taxon>Bacteria</taxon>
        <taxon>Pseudomonadati</taxon>
        <taxon>Pseudomonadota</taxon>
        <taxon>Alphaproteobacteria</taxon>
        <taxon>Hyphomicrobiales</taxon>
        <taxon>Nitrobacteraceae</taxon>
        <taxon>Rhodoplanes</taxon>
    </lineage>
</organism>
<accession>A0A3S5CYI3</accession>
<keyword evidence="3" id="KW-0029">Amino-acid transport</keyword>
<feature type="domain" description="Leucine-binding protein" evidence="4">
    <location>
        <begin position="37"/>
        <end position="375"/>
    </location>
</feature>
<dbReference type="PROSITE" id="PS51318">
    <property type="entry name" value="TAT"/>
    <property type="match status" value="1"/>
</dbReference>
<protein>
    <submittedName>
        <fullName evidence="5">Leu/Ile/Val-binding protein</fullName>
    </submittedName>
</protein>
<dbReference type="CDD" id="cd20014">
    <property type="entry name" value="PBP1_RPA0668_benzoate-like"/>
    <property type="match status" value="1"/>
</dbReference>
<dbReference type="InterPro" id="IPR051010">
    <property type="entry name" value="BCAA_transport"/>
</dbReference>
<dbReference type="Pfam" id="PF13458">
    <property type="entry name" value="Peripla_BP_6"/>
    <property type="match status" value="1"/>
</dbReference>
<evidence type="ECO:0000256" key="2">
    <source>
        <dbReference type="ARBA" id="ARBA00022729"/>
    </source>
</evidence>
<dbReference type="AlphaFoldDB" id="A0A3S5CYI3"/>
<dbReference type="SUPFAM" id="SSF53822">
    <property type="entry name" value="Periplasmic binding protein-like I"/>
    <property type="match status" value="1"/>
</dbReference>
<comment type="caution">
    <text evidence="5">The sequence shown here is derived from an EMBL/GenBank/DDBJ whole genome shotgun (WGS) entry which is preliminary data.</text>
</comment>
<dbReference type="EMBL" id="UWOC01000170">
    <property type="protein sequence ID" value="VCU09996.1"/>
    <property type="molecule type" value="Genomic_DNA"/>
</dbReference>
<name>A0A3S5CYI3_9BRAD</name>
<keyword evidence="3" id="KW-0813">Transport</keyword>
<dbReference type="InterPro" id="IPR006311">
    <property type="entry name" value="TAT_signal"/>
</dbReference>
<dbReference type="PANTHER" id="PTHR30483">
    <property type="entry name" value="LEUCINE-SPECIFIC-BINDING PROTEIN"/>
    <property type="match status" value="1"/>
</dbReference>
<dbReference type="RefSeq" id="WP_129610559.1">
    <property type="nucleotide sequence ID" value="NZ_UWOC01000170.1"/>
</dbReference>
<evidence type="ECO:0000256" key="3">
    <source>
        <dbReference type="ARBA" id="ARBA00022970"/>
    </source>
</evidence>
<evidence type="ECO:0000256" key="1">
    <source>
        <dbReference type="ARBA" id="ARBA00010062"/>
    </source>
</evidence>
<evidence type="ECO:0000313" key="6">
    <source>
        <dbReference type="Proteomes" id="UP000289200"/>
    </source>
</evidence>
<proteinExistence type="inferred from homology"/>
<dbReference type="GO" id="GO:0006865">
    <property type="term" value="P:amino acid transport"/>
    <property type="evidence" value="ECO:0007669"/>
    <property type="project" value="UniProtKB-KW"/>
</dbReference>
<dbReference type="Proteomes" id="UP000289200">
    <property type="component" value="Unassembled WGS sequence"/>
</dbReference>
<gene>
    <name evidence="5" type="ORF">RHODGE_RHODGE_03653</name>
</gene>
<evidence type="ECO:0000259" key="4">
    <source>
        <dbReference type="Pfam" id="PF13458"/>
    </source>
</evidence>